<comment type="caution">
    <text evidence="1">The sequence shown here is derived from an EMBL/GenBank/DDBJ whole genome shotgun (WGS) entry which is preliminary data.</text>
</comment>
<gene>
    <name evidence="1" type="ORF">AVEN_183254_1</name>
</gene>
<proteinExistence type="predicted"/>
<reference evidence="1 2" key="1">
    <citation type="journal article" date="2019" name="Sci. Rep.">
        <title>Orb-weaving spider Araneus ventricosus genome elucidates the spidroin gene catalogue.</title>
        <authorList>
            <person name="Kono N."/>
            <person name="Nakamura H."/>
            <person name="Ohtoshi R."/>
            <person name="Moran D.A.P."/>
            <person name="Shinohara A."/>
            <person name="Yoshida Y."/>
            <person name="Fujiwara M."/>
            <person name="Mori M."/>
            <person name="Tomita M."/>
            <person name="Arakawa K."/>
        </authorList>
    </citation>
    <scope>NUCLEOTIDE SEQUENCE [LARGE SCALE GENOMIC DNA]</scope>
</reference>
<evidence type="ECO:0000313" key="2">
    <source>
        <dbReference type="Proteomes" id="UP000499080"/>
    </source>
</evidence>
<evidence type="ECO:0000313" key="1">
    <source>
        <dbReference type="EMBL" id="GBN73047.1"/>
    </source>
</evidence>
<dbReference type="EMBL" id="BGPR01016452">
    <property type="protein sequence ID" value="GBN73047.1"/>
    <property type="molecule type" value="Genomic_DNA"/>
</dbReference>
<accession>A0A4Y2RBA7</accession>
<protein>
    <submittedName>
        <fullName evidence="1">Uncharacterized protein</fullName>
    </submittedName>
</protein>
<keyword evidence="2" id="KW-1185">Reference proteome</keyword>
<name>A0A4Y2RBA7_ARAVE</name>
<sequence>MEIDVQEHSYGNLSEENVTYLTLQHKEHSISQNILQDLTDSLKKDHGINRNNDFQDFILNIANHCGICSCLQCLGV</sequence>
<dbReference type="AlphaFoldDB" id="A0A4Y2RBA7"/>
<organism evidence="1 2">
    <name type="scientific">Araneus ventricosus</name>
    <name type="common">Orbweaver spider</name>
    <name type="synonym">Epeira ventricosa</name>
    <dbReference type="NCBI Taxonomy" id="182803"/>
    <lineage>
        <taxon>Eukaryota</taxon>
        <taxon>Metazoa</taxon>
        <taxon>Ecdysozoa</taxon>
        <taxon>Arthropoda</taxon>
        <taxon>Chelicerata</taxon>
        <taxon>Arachnida</taxon>
        <taxon>Araneae</taxon>
        <taxon>Araneomorphae</taxon>
        <taxon>Entelegynae</taxon>
        <taxon>Araneoidea</taxon>
        <taxon>Araneidae</taxon>
        <taxon>Araneus</taxon>
    </lineage>
</organism>
<dbReference type="Proteomes" id="UP000499080">
    <property type="component" value="Unassembled WGS sequence"/>
</dbReference>